<dbReference type="InterPro" id="IPR051487">
    <property type="entry name" value="Ser/Thr_Proteases_Immune/Dev"/>
</dbReference>
<evidence type="ECO:0000313" key="7">
    <source>
        <dbReference type="Proteomes" id="UP000494163"/>
    </source>
</evidence>
<keyword evidence="1" id="KW-1015">Disulfide bond</keyword>
<dbReference type="PROSITE" id="PS00135">
    <property type="entry name" value="TRYPSIN_SER"/>
    <property type="match status" value="1"/>
</dbReference>
<dbReference type="SUPFAM" id="SSF50494">
    <property type="entry name" value="Trypsin-like serine proteases"/>
    <property type="match status" value="1"/>
</dbReference>
<dbReference type="Pfam" id="PF00089">
    <property type="entry name" value="Trypsin"/>
    <property type="match status" value="2"/>
</dbReference>
<keyword evidence="3" id="KW-0378">Hydrolase</keyword>
<dbReference type="PRINTS" id="PR00722">
    <property type="entry name" value="CHYMOTRYPSIN"/>
</dbReference>
<keyword evidence="3" id="KW-0720">Serine protease</keyword>
<dbReference type="CDD" id="cd00190">
    <property type="entry name" value="Tryp_SPc"/>
    <property type="match status" value="1"/>
</dbReference>
<dbReference type="AlphaFoldDB" id="A0A0M3QXM3"/>
<dbReference type="EMBL" id="CP012526">
    <property type="protein sequence ID" value="ALC46119.1"/>
    <property type="molecule type" value="Genomic_DNA"/>
</dbReference>
<dbReference type="InterPro" id="IPR009003">
    <property type="entry name" value="Peptidase_S1_PA"/>
</dbReference>
<dbReference type="InterPro" id="IPR043504">
    <property type="entry name" value="Peptidase_S1_PA_chymotrypsin"/>
</dbReference>
<comment type="similarity">
    <text evidence="2">Belongs to the peptidase S1 family. CLIP subfamily.</text>
</comment>
<evidence type="ECO:0000259" key="5">
    <source>
        <dbReference type="PROSITE" id="PS50240"/>
    </source>
</evidence>
<organism evidence="6 7">
    <name type="scientific">Drosophila busckii</name>
    <name type="common">Fruit fly</name>
    <dbReference type="NCBI Taxonomy" id="30019"/>
    <lineage>
        <taxon>Eukaryota</taxon>
        <taxon>Metazoa</taxon>
        <taxon>Ecdysozoa</taxon>
        <taxon>Arthropoda</taxon>
        <taxon>Hexapoda</taxon>
        <taxon>Insecta</taxon>
        <taxon>Pterygota</taxon>
        <taxon>Neoptera</taxon>
        <taxon>Endopterygota</taxon>
        <taxon>Diptera</taxon>
        <taxon>Brachycera</taxon>
        <taxon>Muscomorpha</taxon>
        <taxon>Ephydroidea</taxon>
        <taxon>Drosophilidae</taxon>
        <taxon>Drosophila</taxon>
    </lineage>
</organism>
<dbReference type="Proteomes" id="UP000494163">
    <property type="component" value="Chromosome 3R"/>
</dbReference>
<evidence type="ECO:0000256" key="3">
    <source>
        <dbReference type="RuleBase" id="RU363034"/>
    </source>
</evidence>
<feature type="chain" id="PRO_5005788153" evidence="4">
    <location>
        <begin position="19"/>
        <end position="382"/>
    </location>
</feature>
<evidence type="ECO:0000256" key="4">
    <source>
        <dbReference type="SAM" id="SignalP"/>
    </source>
</evidence>
<dbReference type="FunFam" id="2.40.10.10:FF:000002">
    <property type="entry name" value="Transmembrane protease serine"/>
    <property type="match status" value="1"/>
</dbReference>
<keyword evidence="3" id="KW-0645">Protease</keyword>
<dbReference type="Gene3D" id="2.40.10.10">
    <property type="entry name" value="Trypsin-like serine proteases"/>
    <property type="match status" value="2"/>
</dbReference>
<protein>
    <submittedName>
        <fullName evidence="6">CG14892</fullName>
    </submittedName>
</protein>
<dbReference type="PANTHER" id="PTHR24256">
    <property type="entry name" value="TRYPTASE-RELATED"/>
    <property type="match status" value="1"/>
</dbReference>
<evidence type="ECO:0000256" key="2">
    <source>
        <dbReference type="ARBA" id="ARBA00024195"/>
    </source>
</evidence>
<keyword evidence="7" id="KW-1185">Reference proteome</keyword>
<evidence type="ECO:0000256" key="1">
    <source>
        <dbReference type="ARBA" id="ARBA00023157"/>
    </source>
</evidence>
<reference evidence="6 7" key="1">
    <citation type="submission" date="2015-08" db="EMBL/GenBank/DDBJ databases">
        <title>Ancestral chromatin configuration constrains chromatin evolution on differentiating sex chromosomes in Drosophila.</title>
        <authorList>
            <person name="Zhou Q."/>
            <person name="Bachtrog D."/>
        </authorList>
    </citation>
    <scope>NUCLEOTIDE SEQUENCE [LARGE SCALE GENOMIC DNA]</scope>
    <source>
        <tissue evidence="6">Whole larvae</tissue>
    </source>
</reference>
<sequence length="382" mass="42940">MKPSLLLLLLLLLQSAATFETDCGCRPGRRSARIIAGASTHEGQFPWQASLELLHPSLGFLGHWCGAVLIHQYWILSAAHCVHNDLFNLPIPPLWTVVLGEHDRNVESGHEQRIPVEKIVLHHQYHNFRHDVVLMKLSKPADLSRSSHIRRICLPFMLKEQPPTPDAAAAADVLSQQLELDDLPEKIDNFLRNVQSRRRYRNVTAPSSINMSMRELMNMKILQRLRQAYAQRSPRSLKRTRRRNDKLMKLRPELDAEQSLQQSPFIDCVATGWGKANISGDLSSQLLKTQVPLHQNRRCKDAYGSFVNIHGGHLCAGQLNGEGGTCVGDSGGPLQCRLSQDGPWILAGVTSFGSGCALENFPDVYLRISYYLNWIEDTIASH</sequence>
<keyword evidence="4" id="KW-0732">Signal</keyword>
<gene>
    <name evidence="6" type="ORF">Dbus_chr3Rg869</name>
</gene>
<dbReference type="InterPro" id="IPR001254">
    <property type="entry name" value="Trypsin_dom"/>
</dbReference>
<dbReference type="InterPro" id="IPR018114">
    <property type="entry name" value="TRYPSIN_HIS"/>
</dbReference>
<evidence type="ECO:0000313" key="6">
    <source>
        <dbReference type="EMBL" id="ALC46119.1"/>
    </source>
</evidence>
<feature type="domain" description="Peptidase S1" evidence="5">
    <location>
        <begin position="34"/>
        <end position="380"/>
    </location>
</feature>
<feature type="signal peptide" evidence="4">
    <location>
        <begin position="1"/>
        <end position="18"/>
    </location>
</feature>
<dbReference type="STRING" id="30019.A0A0M3QXM3"/>
<dbReference type="OMA" id="RQFETDC"/>
<dbReference type="InterPro" id="IPR001314">
    <property type="entry name" value="Peptidase_S1A"/>
</dbReference>
<dbReference type="PROSITE" id="PS50240">
    <property type="entry name" value="TRYPSIN_DOM"/>
    <property type="match status" value="1"/>
</dbReference>
<dbReference type="PROSITE" id="PS00134">
    <property type="entry name" value="TRYPSIN_HIS"/>
    <property type="match status" value="1"/>
</dbReference>
<dbReference type="FunFam" id="2.40.10.10:FF:000130">
    <property type="entry name" value="Chymotrypsinogen A"/>
    <property type="match status" value="1"/>
</dbReference>
<name>A0A0M3QXM3_DROBS</name>
<dbReference type="OrthoDB" id="7863416at2759"/>
<dbReference type="GO" id="GO:0004252">
    <property type="term" value="F:serine-type endopeptidase activity"/>
    <property type="evidence" value="ECO:0007669"/>
    <property type="project" value="InterPro"/>
</dbReference>
<dbReference type="InterPro" id="IPR033116">
    <property type="entry name" value="TRYPSIN_SER"/>
</dbReference>
<accession>A0A0M3QXM3</accession>
<dbReference type="GO" id="GO:0006508">
    <property type="term" value="P:proteolysis"/>
    <property type="evidence" value="ECO:0007669"/>
    <property type="project" value="UniProtKB-KW"/>
</dbReference>
<dbReference type="SMART" id="SM00020">
    <property type="entry name" value="Tryp_SPc"/>
    <property type="match status" value="1"/>
</dbReference>
<proteinExistence type="inferred from homology"/>